<dbReference type="AlphaFoldDB" id="A0AAV4TSM3"/>
<name>A0AAV4TSM3_CAEEX</name>
<sequence>MRVGAVWCHFAPHSTPSTLRTYPRHLSSFAKGGNDLAVLGSDLRLLLTFSPFKCSSAPNDTSFRTKWLLAPRQSTDSSTQQSTITQRDTHTANGNSRMAADFSSDDCTA</sequence>
<organism evidence="2 3">
    <name type="scientific">Caerostris extrusa</name>
    <name type="common">Bark spider</name>
    <name type="synonym">Caerostris bankana</name>
    <dbReference type="NCBI Taxonomy" id="172846"/>
    <lineage>
        <taxon>Eukaryota</taxon>
        <taxon>Metazoa</taxon>
        <taxon>Ecdysozoa</taxon>
        <taxon>Arthropoda</taxon>
        <taxon>Chelicerata</taxon>
        <taxon>Arachnida</taxon>
        <taxon>Araneae</taxon>
        <taxon>Araneomorphae</taxon>
        <taxon>Entelegynae</taxon>
        <taxon>Araneoidea</taxon>
        <taxon>Araneidae</taxon>
        <taxon>Caerostris</taxon>
    </lineage>
</organism>
<evidence type="ECO:0000313" key="3">
    <source>
        <dbReference type="Proteomes" id="UP001054945"/>
    </source>
</evidence>
<proteinExistence type="predicted"/>
<reference evidence="2 3" key="1">
    <citation type="submission" date="2021-06" db="EMBL/GenBank/DDBJ databases">
        <title>Caerostris extrusa draft genome.</title>
        <authorList>
            <person name="Kono N."/>
            <person name="Arakawa K."/>
        </authorList>
    </citation>
    <scope>NUCLEOTIDE SEQUENCE [LARGE SCALE GENOMIC DNA]</scope>
</reference>
<feature type="compositionally biased region" description="Low complexity" evidence="1">
    <location>
        <begin position="73"/>
        <end position="86"/>
    </location>
</feature>
<keyword evidence="3" id="KW-1185">Reference proteome</keyword>
<evidence type="ECO:0000256" key="1">
    <source>
        <dbReference type="SAM" id="MobiDB-lite"/>
    </source>
</evidence>
<accession>A0AAV4TSM3</accession>
<dbReference type="Proteomes" id="UP001054945">
    <property type="component" value="Unassembled WGS sequence"/>
</dbReference>
<evidence type="ECO:0000313" key="2">
    <source>
        <dbReference type="EMBL" id="GIY49084.1"/>
    </source>
</evidence>
<comment type="caution">
    <text evidence="2">The sequence shown here is derived from an EMBL/GenBank/DDBJ whole genome shotgun (WGS) entry which is preliminary data.</text>
</comment>
<feature type="region of interest" description="Disordered" evidence="1">
    <location>
        <begin position="71"/>
        <end position="109"/>
    </location>
</feature>
<gene>
    <name evidence="2" type="ORF">CEXT_102591</name>
</gene>
<protein>
    <submittedName>
        <fullName evidence="2">Uncharacterized protein</fullName>
    </submittedName>
</protein>
<dbReference type="EMBL" id="BPLR01011794">
    <property type="protein sequence ID" value="GIY49084.1"/>
    <property type="molecule type" value="Genomic_DNA"/>
</dbReference>